<reference evidence="2" key="1">
    <citation type="submission" date="2017-02" db="UniProtKB">
        <authorList>
            <consortium name="WormBaseParasite"/>
        </authorList>
    </citation>
    <scope>IDENTIFICATION</scope>
</reference>
<keyword evidence="1" id="KW-0812">Transmembrane</keyword>
<protein>
    <submittedName>
        <fullName evidence="2">Ovule protein</fullName>
    </submittedName>
</protein>
<keyword evidence="1" id="KW-1133">Transmembrane helix</keyword>
<dbReference type="WBParaSite" id="BTMF_0000168901-mRNA-1">
    <property type="protein sequence ID" value="BTMF_0000168901-mRNA-1"/>
    <property type="gene ID" value="BTMF_0000168901"/>
</dbReference>
<organism evidence="2">
    <name type="scientific">Brugia timori</name>
    <dbReference type="NCBI Taxonomy" id="42155"/>
    <lineage>
        <taxon>Eukaryota</taxon>
        <taxon>Metazoa</taxon>
        <taxon>Ecdysozoa</taxon>
        <taxon>Nematoda</taxon>
        <taxon>Chromadorea</taxon>
        <taxon>Rhabditida</taxon>
        <taxon>Spirurina</taxon>
        <taxon>Spiruromorpha</taxon>
        <taxon>Filarioidea</taxon>
        <taxon>Onchocercidae</taxon>
        <taxon>Brugia</taxon>
    </lineage>
</organism>
<sequence length="61" mass="7426">LSNKLLRYGFRVLFLGHIQKMKITMEYNVIVITLNPLVIFHWYFLIDLLGYIYWDMLGLKF</sequence>
<evidence type="ECO:0000256" key="1">
    <source>
        <dbReference type="SAM" id="Phobius"/>
    </source>
</evidence>
<name>A0A0R3Q5U4_9BILA</name>
<proteinExistence type="predicted"/>
<keyword evidence="1" id="KW-0472">Membrane</keyword>
<evidence type="ECO:0000313" key="2">
    <source>
        <dbReference type="WBParaSite" id="BTMF_0000168901-mRNA-1"/>
    </source>
</evidence>
<feature type="transmembrane region" description="Helical" evidence="1">
    <location>
        <begin position="29"/>
        <end position="54"/>
    </location>
</feature>
<dbReference type="AlphaFoldDB" id="A0A0R3Q5U4"/>
<accession>A0A0R3Q5U4</accession>